<dbReference type="STRING" id="758825.SAMN02982985_04411"/>
<dbReference type="SUPFAM" id="SSF52540">
    <property type="entry name" value="P-loop containing nucleoside triphosphate hydrolases"/>
    <property type="match status" value="1"/>
</dbReference>
<evidence type="ECO:0000259" key="2">
    <source>
        <dbReference type="Pfam" id="PF13476"/>
    </source>
</evidence>
<dbReference type="Pfam" id="PF13476">
    <property type="entry name" value="AAA_23"/>
    <property type="match status" value="1"/>
</dbReference>
<keyword evidence="3" id="KW-0067">ATP-binding</keyword>
<dbReference type="AlphaFoldDB" id="A0A1I4RPI3"/>
<dbReference type="PANTHER" id="PTHR32182:SF23">
    <property type="entry name" value="ATP BINDING PROTEIN"/>
    <property type="match status" value="1"/>
</dbReference>
<evidence type="ECO:0000313" key="4">
    <source>
        <dbReference type="Proteomes" id="UP000199470"/>
    </source>
</evidence>
<protein>
    <submittedName>
        <fullName evidence="3">Predicted ATP-binding protein involved in virulence</fullName>
    </submittedName>
</protein>
<reference evidence="3 4" key="1">
    <citation type="submission" date="2016-10" db="EMBL/GenBank/DDBJ databases">
        <authorList>
            <person name="de Groot N.N."/>
        </authorList>
    </citation>
    <scope>NUCLEOTIDE SEQUENCE [LARGE SCALE GENOMIC DNA]</scope>
    <source>
        <strain evidence="3 4">ATCC 43154</strain>
    </source>
</reference>
<keyword evidence="4" id="KW-1185">Reference proteome</keyword>
<dbReference type="InterPro" id="IPR003959">
    <property type="entry name" value="ATPase_AAA_core"/>
</dbReference>
<feature type="domain" description="ATPase AAA-type core" evidence="1">
    <location>
        <begin position="256"/>
        <end position="346"/>
    </location>
</feature>
<dbReference type="Proteomes" id="UP000199470">
    <property type="component" value="Unassembled WGS sequence"/>
</dbReference>
<sequence>MPELSIQTLRLRDYRCFEDVEIEFHDKLTVLIASNGAGKTSILDAIAVAFGPYVGAFDEGVDKRFLPSDIRLSRVRATSSNEMEYAAGGAWLEATGRIGDATLRPWRRSLAGPAKAKTTSKDAKRLTDLGKALQVRVRTPDTETALPLLAYYGTGRLWQRKNLTDGGKLHRTTRTVGYSNCLDPASSYKALVAWFRYWSTNSLKAQVDASRNGQAYQANEFDDYIRSVASAVDACLAPAGWKDIAYSLAQEQLVAHHDKHGELPVELLSDGIRNMIGMVADIAFRATKLNPHFGAAASKRTSGVVLIDEVDMHLHPEWQQSVLHSLTTAFPLIQFIVTTHSPQVISSVPSESVRVLSDFAVFSAPPGTEGAESSRVLKRVFDVAPRPHIEATHELERYLALVYADQWDSAPAQALRVKLDERYRGEEPALTEADLHIENRKWERSLEAGATHEDPA</sequence>
<dbReference type="Pfam" id="PF13304">
    <property type="entry name" value="AAA_21"/>
    <property type="match status" value="1"/>
</dbReference>
<dbReference type="InterPro" id="IPR038729">
    <property type="entry name" value="Rad50/SbcC_AAA"/>
</dbReference>
<gene>
    <name evidence="3" type="ORF">SAMN02982985_04411</name>
</gene>
<evidence type="ECO:0000313" key="3">
    <source>
        <dbReference type="EMBL" id="SFM54182.1"/>
    </source>
</evidence>
<proteinExistence type="predicted"/>
<dbReference type="Gene3D" id="3.40.50.300">
    <property type="entry name" value="P-loop containing nucleotide triphosphate hydrolases"/>
    <property type="match status" value="2"/>
</dbReference>
<accession>A0A1I4RPI3</accession>
<dbReference type="RefSeq" id="WP_093389869.1">
    <property type="nucleotide sequence ID" value="NZ_FOTW01000023.1"/>
</dbReference>
<dbReference type="OrthoDB" id="5468457at2"/>
<dbReference type="GO" id="GO:0016887">
    <property type="term" value="F:ATP hydrolysis activity"/>
    <property type="evidence" value="ECO:0007669"/>
    <property type="project" value="InterPro"/>
</dbReference>
<organism evidence="3 4">
    <name type="scientific">Rugamonas rubra</name>
    <dbReference type="NCBI Taxonomy" id="758825"/>
    <lineage>
        <taxon>Bacteria</taxon>
        <taxon>Pseudomonadati</taxon>
        <taxon>Pseudomonadota</taxon>
        <taxon>Betaproteobacteria</taxon>
        <taxon>Burkholderiales</taxon>
        <taxon>Oxalobacteraceae</taxon>
        <taxon>Telluria group</taxon>
        <taxon>Rugamonas</taxon>
    </lineage>
</organism>
<dbReference type="GO" id="GO:0000731">
    <property type="term" value="P:DNA synthesis involved in DNA repair"/>
    <property type="evidence" value="ECO:0007669"/>
    <property type="project" value="TreeGrafter"/>
</dbReference>
<dbReference type="PANTHER" id="PTHR32182">
    <property type="entry name" value="DNA REPLICATION AND REPAIR PROTEIN RECF"/>
    <property type="match status" value="1"/>
</dbReference>
<dbReference type="EMBL" id="FOTW01000023">
    <property type="protein sequence ID" value="SFM54182.1"/>
    <property type="molecule type" value="Genomic_DNA"/>
</dbReference>
<dbReference type="GO" id="GO:0006302">
    <property type="term" value="P:double-strand break repair"/>
    <property type="evidence" value="ECO:0007669"/>
    <property type="project" value="InterPro"/>
</dbReference>
<dbReference type="GO" id="GO:0005524">
    <property type="term" value="F:ATP binding"/>
    <property type="evidence" value="ECO:0007669"/>
    <property type="project" value="UniProtKB-KW"/>
</dbReference>
<name>A0A1I4RPI3_9BURK</name>
<keyword evidence="3" id="KW-0547">Nucleotide-binding</keyword>
<dbReference type="InterPro" id="IPR027417">
    <property type="entry name" value="P-loop_NTPase"/>
</dbReference>
<feature type="domain" description="Rad50/SbcC-type AAA" evidence="2">
    <location>
        <begin position="9"/>
        <end position="161"/>
    </location>
</feature>
<evidence type="ECO:0000259" key="1">
    <source>
        <dbReference type="Pfam" id="PF13304"/>
    </source>
</evidence>